<dbReference type="CDD" id="cd17743">
    <property type="entry name" value="BRCT_BRC1_like_rpt5"/>
    <property type="match status" value="1"/>
</dbReference>
<dbReference type="InterPro" id="IPR001357">
    <property type="entry name" value="BRCT_dom"/>
</dbReference>
<dbReference type="Pfam" id="PF12738">
    <property type="entry name" value="PTCB-BRCT"/>
    <property type="match status" value="2"/>
</dbReference>
<dbReference type="CDD" id="cd00027">
    <property type="entry name" value="BRCT"/>
    <property type="match status" value="1"/>
</dbReference>
<dbReference type="Gene3D" id="3.40.50.10190">
    <property type="entry name" value="BRCT domain"/>
    <property type="match status" value="5"/>
</dbReference>
<dbReference type="FunFam" id="3.40.50.10190:FF:000048">
    <property type="entry name" value="DNA repair protein Rtt107"/>
    <property type="match status" value="1"/>
</dbReference>
<feature type="region of interest" description="Disordered" evidence="1">
    <location>
        <begin position="585"/>
        <end position="631"/>
    </location>
</feature>
<reference evidence="3 4" key="1">
    <citation type="journal article" date="2016" name="Genome Biol. Evol.">
        <title>Divergent and convergent evolution of fungal pathogenicity.</title>
        <authorList>
            <person name="Shang Y."/>
            <person name="Xiao G."/>
            <person name="Zheng P."/>
            <person name="Cen K."/>
            <person name="Zhan S."/>
            <person name="Wang C."/>
        </authorList>
    </citation>
    <scope>NUCLEOTIDE SEQUENCE [LARGE SCALE GENOMIC DNA]</scope>
    <source>
        <strain evidence="3 4">ARSEF 7405</strain>
    </source>
</reference>
<dbReference type="SMART" id="SM00292">
    <property type="entry name" value="BRCT"/>
    <property type="match status" value="6"/>
</dbReference>
<dbReference type="GO" id="GO:1990683">
    <property type="term" value="P:DNA double-strand break attachment to nuclear envelope"/>
    <property type="evidence" value="ECO:0007669"/>
    <property type="project" value="TreeGrafter"/>
</dbReference>
<dbReference type="CDD" id="cd18436">
    <property type="entry name" value="BRCT_BRC1_like_rpt2"/>
    <property type="match status" value="1"/>
</dbReference>
<dbReference type="Pfam" id="PF16770">
    <property type="entry name" value="RTT107_BRCT_5"/>
    <property type="match status" value="1"/>
</dbReference>
<keyword evidence="4" id="KW-1185">Reference proteome</keyword>
<feature type="compositionally biased region" description="Basic and acidic residues" evidence="1">
    <location>
        <begin position="471"/>
        <end position="491"/>
    </location>
</feature>
<dbReference type="GO" id="GO:0006302">
    <property type="term" value="P:double-strand break repair"/>
    <property type="evidence" value="ECO:0007669"/>
    <property type="project" value="TreeGrafter"/>
</dbReference>
<sequence>MDRSADKKLELFSQCRICIIVSFDLEKPEADQLAKDIKAYGGQVEQHRVPVPLSGFERFTHIISSTTDFPEYNQICDTLIPVVKPEWIDTCIVQLRLVNPRQYNPDPRRFLSDVSLTCADIPDGDRNAIVGAVLAMGGLHTSKLTSNTTHVVALSIEAQKCQAALKMNEKLAQTERSHICIILPHWFDDCLKLGKRIDERPYLLPDPEILRAKKDDPVKIKRSRDVAGASCPSPTSIPSALEGDTRQKVTVFEGRTLMLSTDVDISDHLRKSIEDLVRDGGGDITNDIEKADIYVCRYREGDDYRTATIMDKDVGNMAWLFHLITRNTWTSPMRRLLHYPTAREGMPAFKGLHISLSNYVGEARTYLENLITAAGAECTKHLKQSNSHLITAHSASEKFVAAKEWGVQIVNHLWLEESYASWKRQPESNPRYTHLPLRTNLSEVVGQTEIDRAAIKAQFVPSAVQVKRFDVKRGERSGRPMKQRDVNEVQKQKKPQSSNPAPSEQEDRQQAAHVDHKAEEKLKENSDKDTTKTPKSQRPEKQDQENESPPMSHSRKSKDKATALLHELGEDMALYEKEKKRAGGILHGGLRKSESTHHDDEEPKSRKRSLNATEDAPSKKPKETKKVKASASQSQIHLLITGFKRWVDDPKLEGPDKRILRDLGIQLVNDPKKCTHLAAPSILRTPKFLNAVAYAPQILDDRFVEQCIAQKALLNPDDFALKDKVNEKRYQISLEEVKLRAQENKNNLLRGMTLYCIDNIQGGFEVFKSIAETNGGQCLMYRGRSGALPVPARETSEVNSDIAILISGDSGAQKKVWKKFIDHAKQANKTPKIVRVDWLVESVMAQELRNIEHWEYKDSRDL</sequence>
<feature type="domain" description="BRCT" evidence="2">
    <location>
        <begin position="7"/>
        <end position="105"/>
    </location>
</feature>
<dbReference type="CDD" id="cd18437">
    <property type="entry name" value="BRCT_BRC1_like_rpt3"/>
    <property type="match status" value="1"/>
</dbReference>
<dbReference type="OrthoDB" id="4205209at2759"/>
<dbReference type="EMBL" id="AZGZ01000002">
    <property type="protein sequence ID" value="KZZ97275.1"/>
    <property type="molecule type" value="Genomic_DNA"/>
</dbReference>
<dbReference type="SUPFAM" id="SSF52113">
    <property type="entry name" value="BRCT domain"/>
    <property type="match status" value="5"/>
</dbReference>
<name>A0A168D1W1_9EURO</name>
<proteinExistence type="predicted"/>
<dbReference type="Proteomes" id="UP000242877">
    <property type="component" value="Unassembled WGS sequence"/>
</dbReference>
<organism evidence="3 4">
    <name type="scientific">Ascosphaera apis ARSEF 7405</name>
    <dbReference type="NCBI Taxonomy" id="392613"/>
    <lineage>
        <taxon>Eukaryota</taxon>
        <taxon>Fungi</taxon>
        <taxon>Dikarya</taxon>
        <taxon>Ascomycota</taxon>
        <taxon>Pezizomycotina</taxon>
        <taxon>Eurotiomycetes</taxon>
        <taxon>Eurotiomycetidae</taxon>
        <taxon>Onygenales</taxon>
        <taxon>Ascosphaeraceae</taxon>
        <taxon>Ascosphaera</taxon>
    </lineage>
</organism>
<feature type="domain" description="BRCT" evidence="2">
    <location>
        <begin position="247"/>
        <end position="337"/>
    </location>
</feature>
<dbReference type="GO" id="GO:0005634">
    <property type="term" value="C:nucleus"/>
    <property type="evidence" value="ECO:0007669"/>
    <property type="project" value="TreeGrafter"/>
</dbReference>
<feature type="domain" description="BRCT" evidence="2">
    <location>
        <begin position="744"/>
        <end position="856"/>
    </location>
</feature>
<feature type="region of interest" description="Disordered" evidence="1">
    <location>
        <begin position="471"/>
        <end position="560"/>
    </location>
</feature>
<evidence type="ECO:0000259" key="2">
    <source>
        <dbReference type="PROSITE" id="PS50172"/>
    </source>
</evidence>
<feature type="compositionally biased region" description="Basic and acidic residues" evidence="1">
    <location>
        <begin position="505"/>
        <end position="544"/>
    </location>
</feature>
<protein>
    <submittedName>
        <fullName evidence="3">BRCT domain-containing protein</fullName>
    </submittedName>
</protein>
<evidence type="ECO:0000313" key="3">
    <source>
        <dbReference type="EMBL" id="KZZ97275.1"/>
    </source>
</evidence>
<dbReference type="Pfam" id="PF16589">
    <property type="entry name" value="BRCT_2"/>
    <property type="match status" value="1"/>
</dbReference>
<dbReference type="InterPro" id="IPR053036">
    <property type="entry name" value="CellCycle_DNARepair_Reg"/>
</dbReference>
<comment type="caution">
    <text evidence="3">The sequence shown here is derived from an EMBL/GenBank/DDBJ whole genome shotgun (WGS) entry which is preliminary data.</text>
</comment>
<evidence type="ECO:0000256" key="1">
    <source>
        <dbReference type="SAM" id="MobiDB-lite"/>
    </source>
</evidence>
<dbReference type="InterPro" id="IPR036420">
    <property type="entry name" value="BRCT_dom_sf"/>
</dbReference>
<feature type="domain" description="BRCT" evidence="2">
    <location>
        <begin position="344"/>
        <end position="432"/>
    </location>
</feature>
<gene>
    <name evidence="3" type="ORF">AAP_00918</name>
</gene>
<dbReference type="AlphaFoldDB" id="A0A168D1W1"/>
<dbReference type="GO" id="GO:0035361">
    <property type="term" value="C:Cul8-RING ubiquitin ligase complex"/>
    <property type="evidence" value="ECO:0007669"/>
    <property type="project" value="TreeGrafter"/>
</dbReference>
<dbReference type="VEuPathDB" id="FungiDB:AAP_00918"/>
<accession>A0A168D1W1</accession>
<dbReference type="PROSITE" id="PS50172">
    <property type="entry name" value="BRCT"/>
    <property type="match status" value="6"/>
</dbReference>
<feature type="compositionally biased region" description="Basic and acidic residues" evidence="1">
    <location>
        <begin position="591"/>
        <end position="604"/>
    </location>
</feature>
<dbReference type="PANTHER" id="PTHR47667">
    <property type="entry name" value="REGULATOR OF TY1 TRANSPOSITION PROTEIN 107"/>
    <property type="match status" value="1"/>
</dbReference>
<feature type="domain" description="BRCT" evidence="2">
    <location>
        <begin position="106"/>
        <end position="204"/>
    </location>
</feature>
<feature type="domain" description="BRCT" evidence="2">
    <location>
        <begin position="657"/>
        <end position="721"/>
    </location>
</feature>
<feature type="compositionally biased region" description="Basic and acidic residues" evidence="1">
    <location>
        <begin position="616"/>
        <end position="626"/>
    </location>
</feature>
<evidence type="ECO:0000313" key="4">
    <source>
        <dbReference type="Proteomes" id="UP000242877"/>
    </source>
</evidence>
<dbReference type="PANTHER" id="PTHR47667:SF1">
    <property type="entry name" value="REGULATOR OF TY1 TRANSPOSITION PROTEIN 107"/>
    <property type="match status" value="1"/>
</dbReference>